<gene>
    <name evidence="5" type="ORF">CCYN2B_170019</name>
</gene>
<keyword evidence="6" id="KW-1185">Reference proteome</keyword>
<dbReference type="GO" id="GO:0009253">
    <property type="term" value="P:peptidoglycan catabolic process"/>
    <property type="evidence" value="ECO:0007669"/>
    <property type="project" value="InterPro"/>
</dbReference>
<keyword evidence="3" id="KW-0378">Hydrolase</keyword>
<dbReference type="PANTHER" id="PTHR30404:SF0">
    <property type="entry name" value="N-ACETYLMURAMOYL-L-ALANINE AMIDASE AMIC"/>
    <property type="match status" value="1"/>
</dbReference>
<dbReference type="EMBL" id="CDOD01000009">
    <property type="protein sequence ID" value="CEN33481.1"/>
    <property type="molecule type" value="Genomic_DNA"/>
</dbReference>
<dbReference type="AlphaFoldDB" id="A0A0B7H1M2"/>
<protein>
    <recommendedName>
        <fullName evidence="2">N-acetylmuramoyl-L-alanine amidase</fullName>
        <ecNumber evidence="2">3.5.1.28</ecNumber>
    </recommendedName>
</protein>
<evidence type="ECO:0000313" key="6">
    <source>
        <dbReference type="Proteomes" id="UP000038055"/>
    </source>
</evidence>
<reference evidence="6" key="1">
    <citation type="submission" date="2015-01" db="EMBL/GenBank/DDBJ databases">
        <authorList>
            <person name="MANFREDI Pablo"/>
        </authorList>
    </citation>
    <scope>NUCLEOTIDE SEQUENCE [LARGE SCALE GENOMIC DNA]</scope>
    <source>
        <strain evidence="6">Ccyn2B</strain>
    </source>
</reference>
<dbReference type="RefSeq" id="WP_041990936.1">
    <property type="nucleotide sequence ID" value="NZ_CDOD01000009.1"/>
</dbReference>
<dbReference type="Pfam" id="PF01520">
    <property type="entry name" value="Amidase_3"/>
    <property type="match status" value="1"/>
</dbReference>
<dbReference type="EC" id="3.5.1.28" evidence="2"/>
<accession>A0A0B7H1M2</accession>
<evidence type="ECO:0000259" key="4">
    <source>
        <dbReference type="SMART" id="SM00646"/>
    </source>
</evidence>
<dbReference type="CDD" id="cd02696">
    <property type="entry name" value="MurNAc-LAA"/>
    <property type="match status" value="1"/>
</dbReference>
<evidence type="ECO:0000256" key="2">
    <source>
        <dbReference type="ARBA" id="ARBA00011901"/>
    </source>
</evidence>
<evidence type="ECO:0000256" key="1">
    <source>
        <dbReference type="ARBA" id="ARBA00001561"/>
    </source>
</evidence>
<dbReference type="Gene3D" id="3.40.630.40">
    <property type="entry name" value="Zn-dependent exopeptidases"/>
    <property type="match status" value="1"/>
</dbReference>
<dbReference type="InterPro" id="IPR050695">
    <property type="entry name" value="N-acetylmuramoyl_amidase_3"/>
</dbReference>
<evidence type="ECO:0000313" key="5">
    <source>
        <dbReference type="EMBL" id="CEN33481.1"/>
    </source>
</evidence>
<dbReference type="SUPFAM" id="SSF53187">
    <property type="entry name" value="Zn-dependent exopeptidases"/>
    <property type="match status" value="1"/>
</dbReference>
<dbReference type="STRING" id="28189.CCYN74_90066"/>
<dbReference type="SMART" id="SM00646">
    <property type="entry name" value="Ami_3"/>
    <property type="match status" value="1"/>
</dbReference>
<dbReference type="InterPro" id="IPR002508">
    <property type="entry name" value="MurNAc-LAA_cat"/>
</dbReference>
<dbReference type="GO" id="GO:0008745">
    <property type="term" value="F:N-acetylmuramoyl-L-alanine amidase activity"/>
    <property type="evidence" value="ECO:0007669"/>
    <property type="project" value="UniProtKB-EC"/>
</dbReference>
<comment type="catalytic activity">
    <reaction evidence="1">
        <text>Hydrolyzes the link between N-acetylmuramoyl residues and L-amino acid residues in certain cell-wall glycopeptides.</text>
        <dbReference type="EC" id="3.5.1.28"/>
    </reaction>
</comment>
<dbReference type="Proteomes" id="UP000038055">
    <property type="component" value="Unassembled WGS sequence"/>
</dbReference>
<dbReference type="eggNOG" id="COG0860">
    <property type="taxonomic scope" value="Bacteria"/>
</dbReference>
<proteinExistence type="predicted"/>
<evidence type="ECO:0000256" key="3">
    <source>
        <dbReference type="ARBA" id="ARBA00022801"/>
    </source>
</evidence>
<name>A0A0B7H1M2_9FLAO</name>
<dbReference type="GO" id="GO:0030288">
    <property type="term" value="C:outer membrane-bounded periplasmic space"/>
    <property type="evidence" value="ECO:0007669"/>
    <property type="project" value="TreeGrafter"/>
</dbReference>
<sequence length="378" mass="42483">MKYLFYLLFIVLFALPDAVFSQKKPIFKVVLDAGHGGKDPGKVAPNKLYEKDVVLNIVLEAGKILEQHADIKVVYTRKTDVFVDLYERGAIANKAKADIFVSVHCNAADKKTAQGAETFVLGLHANEQNFEVAKIENEVIYLEDNYEKKYADYNINSPESFIGLSIMQEEFLEQSIQLAKYVQNNFTNEMKRFNRGVKQAGFIVLHQTYMPSILIETAFLSNTEEQTFLASKKGQNEFAKNIADAILSYKKWVQARSSHIGPDVSVSKVKSSPKAKTSTKVSVKSNNTAKKSTITYKVQISSSPKKLEIKPFNFKGLSPISSEKIGKIYCYFYGSAKKHTEALSLLSKAKKKGYKDAYIVAYSNGKKITVEQAKKQER</sequence>
<organism evidence="5 6">
    <name type="scientific">Capnocytophaga cynodegmi</name>
    <dbReference type="NCBI Taxonomy" id="28189"/>
    <lineage>
        <taxon>Bacteria</taxon>
        <taxon>Pseudomonadati</taxon>
        <taxon>Bacteroidota</taxon>
        <taxon>Flavobacteriia</taxon>
        <taxon>Flavobacteriales</taxon>
        <taxon>Flavobacteriaceae</taxon>
        <taxon>Capnocytophaga</taxon>
    </lineage>
</organism>
<dbReference type="FunFam" id="3.40.630.40:FF:000005">
    <property type="entry name" value="N-acetylmuramoyl-L-alanine amidase (AmiA)"/>
    <property type="match status" value="1"/>
</dbReference>
<feature type="domain" description="MurNAc-LAA" evidence="4">
    <location>
        <begin position="89"/>
        <end position="247"/>
    </location>
</feature>
<dbReference type="PANTHER" id="PTHR30404">
    <property type="entry name" value="N-ACETYLMURAMOYL-L-ALANINE AMIDASE"/>
    <property type="match status" value="1"/>
</dbReference>